<dbReference type="SUPFAM" id="SSF52833">
    <property type="entry name" value="Thioredoxin-like"/>
    <property type="match status" value="1"/>
</dbReference>
<gene>
    <name evidence="1" type="ORF">G3M78_13400</name>
</gene>
<proteinExistence type="predicted"/>
<dbReference type="Gene3D" id="3.40.30.10">
    <property type="entry name" value="Glutaredoxin"/>
    <property type="match status" value="1"/>
</dbReference>
<dbReference type="CDD" id="cd02980">
    <property type="entry name" value="TRX_Fd_family"/>
    <property type="match status" value="1"/>
</dbReference>
<reference evidence="2" key="1">
    <citation type="submission" date="2020-02" db="EMBL/GenBank/DDBJ databases">
        <title>Genomic and physiological characterization of two novel Nitrospinaceae genera.</title>
        <authorList>
            <person name="Mueller A.J."/>
            <person name="Jung M.-Y."/>
            <person name="Strachan C.R."/>
            <person name="Herbold C.W."/>
            <person name="Kirkegaard R.H."/>
            <person name="Daims H."/>
        </authorList>
    </citation>
    <scope>NUCLEOTIDE SEQUENCE [LARGE SCALE GENOMIC DNA]</scope>
</reference>
<dbReference type="EMBL" id="CP048620">
    <property type="protein sequence ID" value="QPJ66335.1"/>
    <property type="molecule type" value="Genomic_DNA"/>
</dbReference>
<evidence type="ECO:0008006" key="3">
    <source>
        <dbReference type="Google" id="ProtNLM"/>
    </source>
</evidence>
<protein>
    <recommendedName>
        <fullName evidence="3">(2Fe-2S) ferredoxin domain-containing protein</fullName>
    </recommendedName>
</protein>
<dbReference type="KEGG" id="nva:G3M78_13400"/>
<organism evidence="1 2">
    <name type="scientific">Candidatus Nitrohelix vancouverensis</name>
    <dbReference type="NCBI Taxonomy" id="2705534"/>
    <lineage>
        <taxon>Bacteria</taxon>
        <taxon>Pseudomonadati</taxon>
        <taxon>Nitrospinota/Tectimicrobiota group</taxon>
        <taxon>Nitrospinota</taxon>
        <taxon>Nitrospinia</taxon>
        <taxon>Nitrospinales</taxon>
        <taxon>Nitrospinaceae</taxon>
        <taxon>Candidatus Nitrohelix</taxon>
    </lineage>
</organism>
<sequence>MDTKNKKSVRVCSGAGCKAWASLELLGKLNEVEKDGTLTGCSVTKTKCLKKCGGGISVIHSDCDSILKFRKAEEALDVLVPERMLPRERVSY</sequence>
<dbReference type="InterPro" id="IPR036249">
    <property type="entry name" value="Thioredoxin-like_sf"/>
</dbReference>
<accession>A0A7T0G4C4</accession>
<dbReference type="Proteomes" id="UP000594464">
    <property type="component" value="Chromosome"/>
</dbReference>
<dbReference type="AlphaFoldDB" id="A0A7T0G4C4"/>
<name>A0A7T0G4C4_9BACT</name>
<evidence type="ECO:0000313" key="2">
    <source>
        <dbReference type="Proteomes" id="UP000594464"/>
    </source>
</evidence>
<evidence type="ECO:0000313" key="1">
    <source>
        <dbReference type="EMBL" id="QPJ66335.1"/>
    </source>
</evidence>